<proteinExistence type="inferred from homology"/>
<comment type="caution">
    <text evidence="10">The sequence shown here is derived from an EMBL/GenBank/DDBJ whole genome shotgun (WGS) entry which is preliminary data.</text>
</comment>
<evidence type="ECO:0000256" key="7">
    <source>
        <dbReference type="ARBA" id="ARBA00023136"/>
    </source>
</evidence>
<dbReference type="GO" id="GO:0046856">
    <property type="term" value="P:phosphatidylinositol dephosphorylation"/>
    <property type="evidence" value="ECO:0007669"/>
    <property type="project" value="InterPro"/>
</dbReference>
<feature type="domain" description="Rho-GAP" evidence="9">
    <location>
        <begin position="695"/>
        <end position="869"/>
    </location>
</feature>
<protein>
    <submittedName>
        <fullName evidence="10">Type II inositol 1</fullName>
    </submittedName>
</protein>
<keyword evidence="8" id="KW-0968">Cytoplasmic vesicle</keyword>
<organism evidence="10 11">
    <name type="scientific">Tropilaelaps mercedesae</name>
    <dbReference type="NCBI Taxonomy" id="418985"/>
    <lineage>
        <taxon>Eukaryota</taxon>
        <taxon>Metazoa</taxon>
        <taxon>Ecdysozoa</taxon>
        <taxon>Arthropoda</taxon>
        <taxon>Chelicerata</taxon>
        <taxon>Arachnida</taxon>
        <taxon>Acari</taxon>
        <taxon>Parasitiformes</taxon>
        <taxon>Mesostigmata</taxon>
        <taxon>Gamasina</taxon>
        <taxon>Dermanyssoidea</taxon>
        <taxon>Laelapidae</taxon>
        <taxon>Tropilaelaps</taxon>
    </lineage>
</organism>
<dbReference type="GO" id="GO:0030670">
    <property type="term" value="C:phagocytic vesicle membrane"/>
    <property type="evidence" value="ECO:0007669"/>
    <property type="project" value="UniProtKB-SubCell"/>
</dbReference>
<dbReference type="GO" id="GO:0004439">
    <property type="term" value="F:phosphatidylinositol-4,5-bisphosphate 5-phosphatase activity"/>
    <property type="evidence" value="ECO:0007669"/>
    <property type="project" value="TreeGrafter"/>
</dbReference>
<keyword evidence="6" id="KW-0443">Lipid metabolism</keyword>
<evidence type="ECO:0000256" key="1">
    <source>
        <dbReference type="ARBA" id="ARBA00004146"/>
    </source>
</evidence>
<dbReference type="SUPFAM" id="SSF56219">
    <property type="entry name" value="DNase I-like"/>
    <property type="match status" value="1"/>
</dbReference>
<dbReference type="FunFam" id="3.60.10.10:FF:000004">
    <property type="entry name" value="Type II inositol 1,4,5-trisphosphate 5-phosphatase"/>
    <property type="match status" value="1"/>
</dbReference>
<dbReference type="InterPro" id="IPR036691">
    <property type="entry name" value="Endo/exonu/phosph_ase_sf"/>
</dbReference>
<dbReference type="Gene3D" id="3.60.10.10">
    <property type="entry name" value="Endonuclease/exonuclease/phosphatase"/>
    <property type="match status" value="1"/>
</dbReference>
<dbReference type="SUPFAM" id="SSF48350">
    <property type="entry name" value="GTPase activation domain, GAP"/>
    <property type="match status" value="1"/>
</dbReference>
<comment type="subcellular location">
    <subcellularLocation>
        <location evidence="2">Cytoplasmic vesicle</location>
        <location evidence="2">Phagosome membrane</location>
    </subcellularLocation>
    <subcellularLocation>
        <location evidence="1">Early endosome membrane</location>
    </subcellularLocation>
</comment>
<dbReference type="PROSITE" id="PS50238">
    <property type="entry name" value="RHOGAP"/>
    <property type="match status" value="1"/>
</dbReference>
<dbReference type="CDD" id="cd09093">
    <property type="entry name" value="INPP5c_INPP5B"/>
    <property type="match status" value="1"/>
</dbReference>
<accession>A0A1V9XMI4</accession>
<evidence type="ECO:0000256" key="2">
    <source>
        <dbReference type="ARBA" id="ARBA00004580"/>
    </source>
</evidence>
<dbReference type="InterPro" id="IPR048869">
    <property type="entry name" value="OCRL-1_2_ASH"/>
</dbReference>
<dbReference type="SMART" id="SM00128">
    <property type="entry name" value="IPPc"/>
    <property type="match status" value="1"/>
</dbReference>
<sequence>MRFCRWQMDVRYGGALRRIIPPDHRVIGCIRCTLSRGRKNLSRVCVLIEHLKEHCLLVCLEEAGPGNNTVTSPSVIKSPICASQSNQINPATAVLTPDSRMPINSEFKFEVEPIVAAGPAGGTITATITFKKKRLTFETEYSDLASLFVREVSKAVENSNYRTVPASDYHWVEVYKNNSKFFLNTSDEQEEEAMEEGQRLASRESMVRTLMQEREDEFTVVHQFRVFTGTWNVNGQSPGTESLSGWLAGSADPPDLYAIGFQELDLSKEAFVFADSPREKEWLASVRRSLHPRGSYRELKTVRLVGMMLSVFVDEKHAPYIANVDAASVGTGILGMLGNKGGVAIRLELHSTSMCFVNCHLAAHAEERDRRNQDFNDIRNKTAFNNFRPSKAIHEHDQIYWIGDMNYRLQDASRDMVESMCGANNYAPLWERDQLRDQQRKGLIFVGFEEGQLNFRPTYKYDIGTSRWDTSEKARVPAYCDRILWHGANIKQNAYRSHDEFTISDHKPVSATFNSGVRVVDSSKRKDVYQEVMKQLDKEENDFLPQVTVDQHYLHFGNVHFYERVSRSFKVTNTGPVIVKFLFKEQPQSTRYARPWIKADPYNGTLKKGESCDITLEVLVDAICAATLNSGMEKTNDVLVLHLQEGKDIFISVDIDYRYSCFGSSLEALVRHTTPIGLMNRQQLFWLEQDPEKYAELGIPFEVPTELWVLIDGLQRKGLDIEGLFVKSGSATDIQSVREALDNKTPDGQLEASVFSVAECLLLFLSALREPVIPFAFFKRALESAASYTQAKAVLREIPKVHKDTFTYLVAFLQELLKSSRFNRLDVNLVATIFSAVMIRPLQESQLNSANERSRCAFLYHFLVNPCEV</sequence>
<dbReference type="Gene3D" id="2.60.40.10">
    <property type="entry name" value="Immunoglobulins"/>
    <property type="match status" value="1"/>
</dbReference>
<dbReference type="GO" id="GO:0031901">
    <property type="term" value="C:early endosome membrane"/>
    <property type="evidence" value="ECO:0007669"/>
    <property type="project" value="UniProtKB-SubCell"/>
</dbReference>
<dbReference type="CDD" id="cd04380">
    <property type="entry name" value="RhoGAP_OCRL1"/>
    <property type="match status" value="1"/>
</dbReference>
<keyword evidence="11" id="KW-1185">Reference proteome</keyword>
<dbReference type="InterPro" id="IPR047078">
    <property type="entry name" value="RhoGAP_OCRL1"/>
</dbReference>
<dbReference type="OrthoDB" id="7862313at2759"/>
<evidence type="ECO:0000256" key="4">
    <source>
        <dbReference type="ARBA" id="ARBA00022753"/>
    </source>
</evidence>
<keyword evidence="4" id="KW-0967">Endosome</keyword>
<name>A0A1V9XMI4_9ACAR</name>
<dbReference type="InParanoid" id="A0A1V9XMI4"/>
<dbReference type="Gene3D" id="1.10.555.10">
    <property type="entry name" value="Rho GTPase activation protein"/>
    <property type="match status" value="1"/>
</dbReference>
<dbReference type="InterPro" id="IPR013783">
    <property type="entry name" value="Ig-like_fold"/>
</dbReference>
<evidence type="ECO:0000256" key="3">
    <source>
        <dbReference type="ARBA" id="ARBA00005910"/>
    </source>
</evidence>
<dbReference type="EMBL" id="MNPL01007534">
    <property type="protein sequence ID" value="OQR74707.1"/>
    <property type="molecule type" value="Genomic_DNA"/>
</dbReference>
<dbReference type="FunCoup" id="A0A1V9XMI4">
    <property type="interactions" value="936"/>
</dbReference>
<dbReference type="InterPro" id="IPR000198">
    <property type="entry name" value="RhoGAP_dom"/>
</dbReference>
<dbReference type="Gene3D" id="2.30.29.110">
    <property type="match status" value="1"/>
</dbReference>
<gene>
    <name evidence="10" type="ORF">BIW11_08890</name>
</gene>
<dbReference type="PANTHER" id="PTHR11200:SF300">
    <property type="entry name" value="TYPE II INOSITOL 1,4,5-TRISPHOSPHATE 5-PHOSPHATASE"/>
    <property type="match status" value="1"/>
</dbReference>
<dbReference type="SMART" id="SM00324">
    <property type="entry name" value="RhoGAP"/>
    <property type="match status" value="1"/>
</dbReference>
<keyword evidence="7" id="KW-0472">Membrane</keyword>
<dbReference type="Pfam" id="PF00620">
    <property type="entry name" value="RhoGAP"/>
    <property type="match status" value="1"/>
</dbReference>
<dbReference type="Proteomes" id="UP000192247">
    <property type="component" value="Unassembled WGS sequence"/>
</dbReference>
<dbReference type="Pfam" id="PF21310">
    <property type="entry name" value="OCRL-like_ASH"/>
    <property type="match status" value="1"/>
</dbReference>
<reference evidence="10 11" key="1">
    <citation type="journal article" date="2017" name="Gigascience">
        <title>Draft genome of the honey bee ectoparasitic mite, Tropilaelaps mercedesae, is shaped by the parasitic life history.</title>
        <authorList>
            <person name="Dong X."/>
            <person name="Armstrong S.D."/>
            <person name="Xia D."/>
            <person name="Makepeace B.L."/>
            <person name="Darby A.C."/>
            <person name="Kadowaki T."/>
        </authorList>
    </citation>
    <scope>NUCLEOTIDE SEQUENCE [LARGE SCALE GENOMIC DNA]</scope>
    <source>
        <strain evidence="10">Wuxi-XJTLU</strain>
    </source>
</reference>
<dbReference type="InterPro" id="IPR000300">
    <property type="entry name" value="IPPc"/>
</dbReference>
<dbReference type="InterPro" id="IPR046985">
    <property type="entry name" value="IP5"/>
</dbReference>
<comment type="similarity">
    <text evidence="3">Belongs to the inositol 1,4,5-trisphosphate 5-phosphatase type II family.</text>
</comment>
<evidence type="ECO:0000256" key="6">
    <source>
        <dbReference type="ARBA" id="ARBA00023098"/>
    </source>
</evidence>
<dbReference type="GO" id="GO:0007165">
    <property type="term" value="P:signal transduction"/>
    <property type="evidence" value="ECO:0007669"/>
    <property type="project" value="InterPro"/>
</dbReference>
<dbReference type="Pfam" id="PF22669">
    <property type="entry name" value="Exo_endo_phos2"/>
    <property type="match status" value="1"/>
</dbReference>
<dbReference type="InterPro" id="IPR037793">
    <property type="entry name" value="OCRL1/INPP5B_INPP5c"/>
</dbReference>
<evidence type="ECO:0000256" key="5">
    <source>
        <dbReference type="ARBA" id="ARBA00022801"/>
    </source>
</evidence>
<keyword evidence="5" id="KW-0378">Hydrolase</keyword>
<evidence type="ECO:0000259" key="9">
    <source>
        <dbReference type="PROSITE" id="PS50238"/>
    </source>
</evidence>
<evidence type="ECO:0000313" key="10">
    <source>
        <dbReference type="EMBL" id="OQR74707.1"/>
    </source>
</evidence>
<dbReference type="AlphaFoldDB" id="A0A1V9XMI4"/>
<evidence type="ECO:0000256" key="8">
    <source>
        <dbReference type="ARBA" id="ARBA00023329"/>
    </source>
</evidence>
<evidence type="ECO:0000313" key="11">
    <source>
        <dbReference type="Proteomes" id="UP000192247"/>
    </source>
</evidence>
<dbReference type="InterPro" id="IPR008936">
    <property type="entry name" value="Rho_GTPase_activation_prot"/>
</dbReference>
<dbReference type="STRING" id="418985.A0A1V9XMI4"/>
<dbReference type="GO" id="GO:0052745">
    <property type="term" value="F:inositol phosphate phosphatase activity"/>
    <property type="evidence" value="ECO:0007669"/>
    <property type="project" value="InterPro"/>
</dbReference>
<dbReference type="PANTHER" id="PTHR11200">
    <property type="entry name" value="INOSITOL 5-PHOSPHATASE"/>
    <property type="match status" value="1"/>
</dbReference>
<dbReference type="FunFam" id="1.10.555.10:FF:000012">
    <property type="entry name" value="Putative inositol polyphosphate 5-phosphatase OCRL-1"/>
    <property type="match status" value="1"/>
</dbReference>